<sequence length="1183" mass="132925">MFLSNEFQEWFKNDLYGSGISREIIKLNFKPFGETVEGEEGALIDYLLYSPKLHRRQSSGCPVDASYIKRYSNLNEGGWVHQPLDPLSGWESTSLWCCIKPIAPRSVDSKLIKYEHPPKEPTGIFYLNPGPEAWDKISQRYGVPKGEYTNFWQWVKAHPNLPIYITEGAKKSASLLSAGYIAIALPGVWNFADKDPLTKVKSLKPALTAIGLAGRLFMIAFDYDAKPASQEQVGAAANSLRILLKGAGAKVSFLRIPSLGKSKMGIDDYLVQTQDYELTGCNIRKSCPYPDKTLWSISDKYEQIRINQRYLGQFKNHLGCDLGDASGLLIVKTLPGVGKSWAVEQEVMYWSEFRDVLVITNRKSTGRALAKRFNLRYIDDKHETKGGKGTVFCVESCKSHGKVSLKVSGNDTWGEIKKGDYVTERGVVVILDEFDQTLEQMLGSDTCKEDRVEVINTFKGLMQDVLGRSNGLVVAMSADISDLDINFITDCVKPVKSIVPKVIVNEWKPEHKYDLHLYPSQVEVYQQAKRLIETNLELVAIGRPHKTLWFSTEGQDDDSTYGTTVLTKKLKEDIEGVKILTIDSDTLAAQILDDNGEGLIEKLNSIAPEYDVVLSSTSISSAVSMDGNYWSGVCDISAGLVHTREYRQRLDRVRAPVDRHCFIPERGMTFKANGSTYWKSIAATESAVFKESVRVLERADADDLSNQTCPIAKATFCKQLARFNYDYYDYRENAIDLLEGEGVKVINAGYLELSERKALAKMHKNFRINHHSSSCDARRDSPKWDDETAQAYEAGRFTEFLKEKGVEKGLITSTENISEQRNRQLELLSYKRYKVCRDLGGYEPLSSSLIAGHDDGTHKQWKLQMFYWMPDLAAKQDNYNLDFRKSSKAVHTPDFKSYLLKVKLLQELGIDALLTGDEFTKDSPEIKAVVKAIKAKVKRIKAVLGVTVNVNQSPIRICNDVLSLISSSLVESKRVRVDGKIKRFYHYPDIHHPAKGDIIGLWVDQINAKVKPDSMTTNVATESEGCDSTLIIQNPEKSEAPEPAPDKALDPVSNCDTDSALSITPNYFNCHTTTSSKNHTSPAPIKEGGHHPALGALGFRGLSYVPPVRNGMPLSHEERVLWWEFLLGVKASKKPSIRSRYGSDPNFYQPWELEQQIESWSEGSEYRYVRNHLGLKGSHPMFV</sequence>
<accession>A0ABT2N034</accession>
<dbReference type="Pfam" id="PF12965">
    <property type="entry name" value="DUF3854"/>
    <property type="match status" value="1"/>
</dbReference>
<dbReference type="InterPro" id="IPR049996">
    <property type="entry name" value="Slr7037-like"/>
</dbReference>
<protein>
    <submittedName>
        <fullName evidence="2">DUF3854 domain-containing protein</fullName>
    </submittedName>
</protein>
<dbReference type="CDD" id="cd01029">
    <property type="entry name" value="TOPRIM_primases"/>
    <property type="match status" value="1"/>
</dbReference>
<reference evidence="2 3" key="1">
    <citation type="journal article" date="2022" name="Front. Microbiol.">
        <title>High genomic differentiation and limited gene flow indicate recent cryptic speciation within the genus Laspinema (cyanobacteria).</title>
        <authorList>
            <person name="Stanojkovic A."/>
            <person name="Skoupy S."/>
            <person name="Skaloud P."/>
            <person name="Dvorak P."/>
        </authorList>
    </citation>
    <scope>NUCLEOTIDE SEQUENCE [LARGE SCALE GENOMIC DNA]</scope>
    <source>
        <strain evidence="2 3">D2a</strain>
    </source>
</reference>
<proteinExistence type="predicted"/>
<feature type="domain" description="DUF3854" evidence="1">
    <location>
        <begin position="151"/>
        <end position="273"/>
    </location>
</feature>
<dbReference type="PANTHER" id="PTHR34985:SF1">
    <property type="entry name" value="SLR0554 PROTEIN"/>
    <property type="match status" value="1"/>
</dbReference>
<dbReference type="RefSeq" id="WP_368009784.1">
    <property type="nucleotide sequence ID" value="NZ_JAMXFF010000094.1"/>
</dbReference>
<comment type="caution">
    <text evidence="2">The sequence shown here is derived from an EMBL/GenBank/DDBJ whole genome shotgun (WGS) entry which is preliminary data.</text>
</comment>
<gene>
    <name evidence="2" type="ORF">NG799_29065</name>
</gene>
<evidence type="ECO:0000313" key="3">
    <source>
        <dbReference type="Proteomes" id="UP001525890"/>
    </source>
</evidence>
<keyword evidence="3" id="KW-1185">Reference proteome</keyword>
<evidence type="ECO:0000259" key="1">
    <source>
        <dbReference type="Pfam" id="PF12965"/>
    </source>
</evidence>
<dbReference type="PANTHER" id="PTHR34985">
    <property type="entry name" value="SLR0554 PROTEIN"/>
    <property type="match status" value="1"/>
</dbReference>
<dbReference type="InterPro" id="IPR034154">
    <property type="entry name" value="TOPRIM_DnaG/twinkle"/>
</dbReference>
<organism evidence="2 3">
    <name type="scientific">Laspinema palackyanum D2a</name>
    <dbReference type="NCBI Taxonomy" id="2953684"/>
    <lineage>
        <taxon>Bacteria</taxon>
        <taxon>Bacillati</taxon>
        <taxon>Cyanobacteriota</taxon>
        <taxon>Cyanophyceae</taxon>
        <taxon>Oscillatoriophycideae</taxon>
        <taxon>Oscillatoriales</taxon>
        <taxon>Laspinemataceae</taxon>
        <taxon>Laspinema</taxon>
        <taxon>Laspinema palackyanum</taxon>
    </lineage>
</organism>
<dbReference type="InterPro" id="IPR024385">
    <property type="entry name" value="DUF3854"/>
</dbReference>
<name>A0ABT2N034_9CYAN</name>
<evidence type="ECO:0000313" key="2">
    <source>
        <dbReference type="EMBL" id="MCT7970369.1"/>
    </source>
</evidence>
<dbReference type="NCBIfam" id="NF042913">
    <property type="entry name" value="CyRepA1"/>
    <property type="match status" value="1"/>
</dbReference>
<dbReference type="Proteomes" id="UP001525890">
    <property type="component" value="Unassembled WGS sequence"/>
</dbReference>
<dbReference type="EMBL" id="JAMXFF010000094">
    <property type="protein sequence ID" value="MCT7970369.1"/>
    <property type="molecule type" value="Genomic_DNA"/>
</dbReference>